<feature type="compositionally biased region" description="Low complexity" evidence="1">
    <location>
        <begin position="34"/>
        <end position="54"/>
    </location>
</feature>
<evidence type="ECO:0000256" key="1">
    <source>
        <dbReference type="SAM" id="MobiDB-lite"/>
    </source>
</evidence>
<dbReference type="AlphaFoldDB" id="A0A5A7N394"/>
<feature type="region of interest" description="Disordered" evidence="1">
    <location>
        <begin position="32"/>
        <end position="78"/>
    </location>
</feature>
<name>A0A5A7N394_9PROT</name>
<accession>A0A5A7N394</accession>
<dbReference type="RefSeq" id="WP_052371304.1">
    <property type="nucleotide sequence ID" value="NZ_BKCN01000001.1"/>
</dbReference>
<reference evidence="2 3" key="1">
    <citation type="submission" date="2019-09" db="EMBL/GenBank/DDBJ databases">
        <title>NBRP : Genome information of microbial organism related human and environment.</title>
        <authorList>
            <person name="Hattori M."/>
            <person name="Oshima K."/>
            <person name="Inaba H."/>
            <person name="Suda W."/>
            <person name="Sakamoto M."/>
            <person name="Iino T."/>
            <person name="Kitahara M."/>
            <person name="Oshida Y."/>
            <person name="Iida T."/>
            <person name="Kudo T."/>
            <person name="Itoh T."/>
            <person name="Ohkuma M."/>
        </authorList>
    </citation>
    <scope>NUCLEOTIDE SEQUENCE [LARGE SCALE GENOMIC DNA]</scope>
    <source>
        <strain evidence="2 3">Q-1</strain>
    </source>
</reference>
<keyword evidence="3" id="KW-1185">Reference proteome</keyword>
<evidence type="ECO:0000313" key="2">
    <source>
        <dbReference type="EMBL" id="GER02497.1"/>
    </source>
</evidence>
<sequence>MMGISTLRTIIRRFGLLILLMAGAAGCTSLLDQSPKAPEPQASPAAPSPSSLAPNSKKGTDLASPPTPITVPQSPDPGRLLGLTAGDVHHLMGVPLLVRREDRAQMMQYKSAQCVLDIYLYEPQPGMHFRAQHVEARDLDGQPFDSTQCMAQLIPRTHW</sequence>
<protein>
    <submittedName>
        <fullName evidence="2">Uncharacterized protein</fullName>
    </submittedName>
</protein>
<comment type="caution">
    <text evidence="2">The sequence shown here is derived from an EMBL/GenBank/DDBJ whole genome shotgun (WGS) entry which is preliminary data.</text>
</comment>
<evidence type="ECO:0000313" key="3">
    <source>
        <dbReference type="Proteomes" id="UP000324996"/>
    </source>
</evidence>
<dbReference type="EMBL" id="BKCN01000001">
    <property type="protein sequence ID" value="GER02497.1"/>
    <property type="molecule type" value="Genomic_DNA"/>
</dbReference>
<proteinExistence type="predicted"/>
<dbReference type="Proteomes" id="UP000324996">
    <property type="component" value="Unassembled WGS sequence"/>
</dbReference>
<gene>
    <name evidence="2" type="ORF">JCM17846_01790</name>
</gene>
<organism evidence="2 3">
    <name type="scientific">Iodidimonas nitroreducens</name>
    <dbReference type="NCBI Taxonomy" id="1236968"/>
    <lineage>
        <taxon>Bacteria</taxon>
        <taxon>Pseudomonadati</taxon>
        <taxon>Pseudomonadota</taxon>
        <taxon>Alphaproteobacteria</taxon>
        <taxon>Iodidimonadales</taxon>
        <taxon>Iodidimonadaceae</taxon>
        <taxon>Iodidimonas</taxon>
    </lineage>
</organism>